<dbReference type="InterPro" id="IPR000297">
    <property type="entry name" value="PPIase_PpiC"/>
</dbReference>
<reference evidence="7 8" key="1">
    <citation type="journal article" date="2013" name="Genome Announc.">
        <title>Genome Sequence of the Polycyclic Aromatic Hydrocarbon-Degrading Bacterium Strain Marinobacter nanhaiticus D15-8WT.</title>
        <authorList>
            <person name="Cui Z."/>
            <person name="Gao W."/>
            <person name="Li Q."/>
            <person name="Xu G."/>
            <person name="Zheng L."/>
        </authorList>
    </citation>
    <scope>NUCLEOTIDE SEQUENCE [LARGE SCALE GENOMIC DNA]</scope>
    <source>
        <strain evidence="7 8">D15-8W</strain>
    </source>
</reference>
<protein>
    <recommendedName>
        <fullName evidence="3">peptidylprolyl isomerase</fullName>
        <ecNumber evidence="3">5.2.1.8</ecNumber>
    </recommendedName>
</protein>
<comment type="similarity">
    <text evidence="2">Belongs to the PpiC/parvulin rotamase family.</text>
</comment>
<dbReference type="Proteomes" id="UP000013165">
    <property type="component" value="Unassembled WGS sequence"/>
</dbReference>
<organism evidence="7 8">
    <name type="scientific">Marinobacter nanhaiticus D15-8W</name>
    <dbReference type="NCBI Taxonomy" id="626887"/>
    <lineage>
        <taxon>Bacteria</taxon>
        <taxon>Pseudomonadati</taxon>
        <taxon>Pseudomonadota</taxon>
        <taxon>Gammaproteobacteria</taxon>
        <taxon>Pseudomonadales</taxon>
        <taxon>Marinobacteraceae</taxon>
        <taxon>Marinobacter</taxon>
    </lineage>
</organism>
<accession>N6W7Y0</accession>
<dbReference type="eggNOG" id="COG0760">
    <property type="taxonomic scope" value="Bacteria"/>
</dbReference>
<dbReference type="PROSITE" id="PS50198">
    <property type="entry name" value="PPIC_PPIASE_2"/>
    <property type="match status" value="1"/>
</dbReference>
<keyword evidence="5 7" id="KW-0413">Isomerase</keyword>
<sequence>MQMIETVDVSNPKERRFPPVRVGIQQIDEDQIAAEMQYHTAEKLEDAWHEAARSLVIRELLLRKADTFGISDELDEEARIAAVIDEAIDVPEPDEANCRRFFEANPDQFRTPTLLAVSHILLAAAPDDVIARTEQEDTGKLLIAKLADGQADFAQLAHAYSACESRKQGGQLGQIAKGQTVDEFERVVWRLPEGLHPQLVESRYGYHIVRVDRRMEGQPLGFDQAKPTIRQYLLEKVTRRWLRQYVQVLALEFGVEGVDLELPDSPLMQ</sequence>
<dbReference type="GO" id="GO:0003755">
    <property type="term" value="F:peptidyl-prolyl cis-trans isomerase activity"/>
    <property type="evidence" value="ECO:0007669"/>
    <property type="project" value="UniProtKB-KW"/>
</dbReference>
<proteinExistence type="inferred from homology"/>
<dbReference type="InterPro" id="IPR046357">
    <property type="entry name" value="PPIase_dom_sf"/>
</dbReference>
<dbReference type="PANTHER" id="PTHR47245">
    <property type="entry name" value="PEPTIDYLPROLYL ISOMERASE"/>
    <property type="match status" value="1"/>
</dbReference>
<name>N6W7Y0_9GAMM</name>
<evidence type="ECO:0000313" key="7">
    <source>
        <dbReference type="EMBL" id="ENO16369.1"/>
    </source>
</evidence>
<comment type="caution">
    <text evidence="7">The sequence shown here is derived from an EMBL/GenBank/DDBJ whole genome shotgun (WGS) entry which is preliminary data.</text>
</comment>
<evidence type="ECO:0000256" key="4">
    <source>
        <dbReference type="ARBA" id="ARBA00023110"/>
    </source>
</evidence>
<keyword evidence="4 5" id="KW-0697">Rotamase</keyword>
<gene>
    <name evidence="7" type="ORF">J057_13481</name>
</gene>
<dbReference type="STRING" id="626887.J057_13481"/>
<dbReference type="PROSITE" id="PS01096">
    <property type="entry name" value="PPIC_PPIASE_1"/>
    <property type="match status" value="1"/>
</dbReference>
<dbReference type="Gene3D" id="3.10.50.40">
    <property type="match status" value="1"/>
</dbReference>
<evidence type="ECO:0000256" key="3">
    <source>
        <dbReference type="ARBA" id="ARBA00013194"/>
    </source>
</evidence>
<dbReference type="EC" id="5.2.1.8" evidence="3"/>
<dbReference type="InterPro" id="IPR023058">
    <property type="entry name" value="PPIase_PpiC_CS"/>
</dbReference>
<dbReference type="RefSeq" id="WP_004580654.1">
    <property type="nucleotide sequence ID" value="NZ_AP028878.1"/>
</dbReference>
<dbReference type="OrthoDB" id="9769613at2"/>
<evidence type="ECO:0000256" key="1">
    <source>
        <dbReference type="ARBA" id="ARBA00000971"/>
    </source>
</evidence>
<dbReference type="Pfam" id="PF13616">
    <property type="entry name" value="Rotamase_3"/>
    <property type="match status" value="1"/>
</dbReference>
<dbReference type="SUPFAM" id="SSF54534">
    <property type="entry name" value="FKBP-like"/>
    <property type="match status" value="1"/>
</dbReference>
<evidence type="ECO:0000256" key="2">
    <source>
        <dbReference type="ARBA" id="ARBA00007656"/>
    </source>
</evidence>
<dbReference type="InterPro" id="IPR050245">
    <property type="entry name" value="PrsA_foldase"/>
</dbReference>
<comment type="catalytic activity">
    <reaction evidence="1">
        <text>[protein]-peptidylproline (omega=180) = [protein]-peptidylproline (omega=0)</text>
        <dbReference type="Rhea" id="RHEA:16237"/>
        <dbReference type="Rhea" id="RHEA-COMP:10747"/>
        <dbReference type="Rhea" id="RHEA-COMP:10748"/>
        <dbReference type="ChEBI" id="CHEBI:83833"/>
        <dbReference type="ChEBI" id="CHEBI:83834"/>
        <dbReference type="EC" id="5.2.1.8"/>
    </reaction>
</comment>
<dbReference type="HOGENOM" id="CLU_034646_9_1_6"/>
<evidence type="ECO:0000313" key="8">
    <source>
        <dbReference type="Proteomes" id="UP000013165"/>
    </source>
</evidence>
<dbReference type="PATRIC" id="fig|626887.3.peg.2699"/>
<keyword evidence="8" id="KW-1185">Reference proteome</keyword>
<evidence type="ECO:0000256" key="5">
    <source>
        <dbReference type="PROSITE-ProRule" id="PRU00278"/>
    </source>
</evidence>
<evidence type="ECO:0000259" key="6">
    <source>
        <dbReference type="PROSITE" id="PS50198"/>
    </source>
</evidence>
<dbReference type="AlphaFoldDB" id="N6W7Y0"/>
<feature type="domain" description="PpiC" evidence="6">
    <location>
        <begin position="112"/>
        <end position="213"/>
    </location>
</feature>
<dbReference type="PANTHER" id="PTHR47245:SF2">
    <property type="entry name" value="PEPTIDYL-PROLYL CIS-TRANS ISOMERASE HP_0175-RELATED"/>
    <property type="match status" value="1"/>
</dbReference>
<dbReference type="EMBL" id="APLQ01000011">
    <property type="protein sequence ID" value="ENO16369.1"/>
    <property type="molecule type" value="Genomic_DNA"/>
</dbReference>